<dbReference type="KEGG" id="oaa:100681328"/>
<reference evidence="3" key="1">
    <citation type="submission" date="2025-08" db="UniProtKB">
        <authorList>
            <consortium name="Ensembl"/>
        </authorList>
    </citation>
    <scope>IDENTIFICATION</scope>
    <source>
        <strain evidence="3">Glennie</strain>
    </source>
</reference>
<dbReference type="AlphaFoldDB" id="A0A6I8NQQ3"/>
<dbReference type="FunCoup" id="A0A6I8NQQ3">
    <property type="interactions" value="1196"/>
</dbReference>
<dbReference type="GO" id="GO:0000172">
    <property type="term" value="C:ribonuclease MRP complex"/>
    <property type="evidence" value="ECO:0007669"/>
    <property type="project" value="InterPro"/>
</dbReference>
<feature type="region of interest" description="Disordered" evidence="1">
    <location>
        <begin position="1"/>
        <end position="37"/>
    </location>
</feature>
<dbReference type="InParanoid" id="A0A6I8NQQ3"/>
<feature type="region of interest" description="Disordered" evidence="1">
    <location>
        <begin position="75"/>
        <end position="118"/>
    </location>
</feature>
<keyword evidence="4" id="KW-1185">Reference proteome</keyword>
<sequence>MAPPGRKLPGGGRGGKTAPAVQPVATGGVRKAKPSAVKTSLDNPYVVSWGLLAGEDTRFVLQTLEAGLRHVGLRKVEDPKRRGRRRRPARAGGPGAEGPGEAPPAEDPPGTGWTPPGVRRQLAIGVNEVTRALERDQLALVLACGSARPALVTSHLIHLGASRTVPACQVPRLSETVAPVLGLGCVLALGFKRDAASFAEEVEAIVPRVPRPRVPWLPEPDGGAAPAGGPPGTPEEEGEGEAADAPPGGPARRKRKREGEPGGHAEVALQPLRIKKLIPNPNKRRKPPKGKKGTKK</sequence>
<evidence type="ECO:0000256" key="1">
    <source>
        <dbReference type="SAM" id="MobiDB-lite"/>
    </source>
</evidence>
<proteinExistence type="predicted"/>
<dbReference type="Proteomes" id="UP000002279">
    <property type="component" value="Unplaced"/>
</dbReference>
<feature type="compositionally biased region" description="Basic residues" evidence="1">
    <location>
        <begin position="282"/>
        <end position="296"/>
    </location>
</feature>
<dbReference type="PANTHER" id="PTHR46948">
    <property type="entry name" value="RIBONUCLEASE P PROTEIN SUBUNIT P38"/>
    <property type="match status" value="1"/>
</dbReference>
<dbReference type="Pfam" id="PF01248">
    <property type="entry name" value="Ribosomal_L7Ae"/>
    <property type="match status" value="1"/>
</dbReference>
<dbReference type="GO" id="GO:0001682">
    <property type="term" value="P:tRNA 5'-leader removal"/>
    <property type="evidence" value="ECO:0000318"/>
    <property type="project" value="GO_Central"/>
</dbReference>
<dbReference type="PANTHER" id="PTHR46948:SF1">
    <property type="entry name" value="RIBONUCLEASE P PROTEIN SUBUNIT P38"/>
    <property type="match status" value="1"/>
</dbReference>
<accession>A0A6I8NQQ3</accession>
<feature type="domain" description="Ribosomal protein eL8/eL30/eS12/Gadd45" evidence="2">
    <location>
        <begin position="119"/>
        <end position="183"/>
    </location>
</feature>
<dbReference type="Gene3D" id="3.30.1330.30">
    <property type="match status" value="1"/>
</dbReference>
<dbReference type="InterPro" id="IPR029064">
    <property type="entry name" value="Ribosomal_eL30-like_sf"/>
</dbReference>
<dbReference type="GeneID" id="100681328"/>
<dbReference type="GO" id="GO:0001650">
    <property type="term" value="C:fibrillar center"/>
    <property type="evidence" value="ECO:0000318"/>
    <property type="project" value="GO_Central"/>
</dbReference>
<organism evidence="3 4">
    <name type="scientific">Ornithorhynchus anatinus</name>
    <name type="common">Duckbill platypus</name>
    <dbReference type="NCBI Taxonomy" id="9258"/>
    <lineage>
        <taxon>Eukaryota</taxon>
        <taxon>Metazoa</taxon>
        <taxon>Chordata</taxon>
        <taxon>Craniata</taxon>
        <taxon>Vertebrata</taxon>
        <taxon>Euteleostomi</taxon>
        <taxon>Mammalia</taxon>
        <taxon>Monotremata</taxon>
        <taxon>Ornithorhynchidae</taxon>
        <taxon>Ornithorhynchus</taxon>
    </lineage>
</organism>
<dbReference type="GO" id="GO:0033204">
    <property type="term" value="F:ribonuclease P RNA binding"/>
    <property type="evidence" value="ECO:0000318"/>
    <property type="project" value="GO_Central"/>
</dbReference>
<dbReference type="GO" id="GO:0030681">
    <property type="term" value="C:multimeric ribonuclease P complex"/>
    <property type="evidence" value="ECO:0000318"/>
    <property type="project" value="GO_Central"/>
</dbReference>
<name>A0A6I8NQQ3_ORNAN</name>
<dbReference type="OMA" id="NQQVSGW"/>
<dbReference type="InterPro" id="IPR004038">
    <property type="entry name" value="Ribosomal_eL8/eL30/eS12/Gad45"/>
</dbReference>
<dbReference type="RefSeq" id="XP_028933312.1">
    <property type="nucleotide sequence ID" value="XM_029077479.1"/>
</dbReference>
<evidence type="ECO:0000259" key="2">
    <source>
        <dbReference type="Pfam" id="PF01248"/>
    </source>
</evidence>
<reference evidence="3" key="2">
    <citation type="submission" date="2025-09" db="UniProtKB">
        <authorList>
            <consortium name="Ensembl"/>
        </authorList>
    </citation>
    <scope>IDENTIFICATION</scope>
    <source>
        <strain evidence="3">Glennie</strain>
    </source>
</reference>
<dbReference type="Ensembl" id="ENSOANT00000047141.1">
    <property type="protein sequence ID" value="ENSOANP00000043370.1"/>
    <property type="gene ID" value="ENSOANG00000037782.1"/>
</dbReference>
<dbReference type="GeneTree" id="ENSGT00390000007526"/>
<dbReference type="InterPro" id="IPR042848">
    <property type="entry name" value="Rpp38"/>
</dbReference>
<evidence type="ECO:0000313" key="3">
    <source>
        <dbReference type="Ensembl" id="ENSOANP00000043370.1"/>
    </source>
</evidence>
<dbReference type="Bgee" id="ENSOANG00000037782">
    <property type="expression patterns" value="Expressed in heart and 7 other cell types or tissues"/>
</dbReference>
<dbReference type="CTD" id="10557"/>
<evidence type="ECO:0000313" key="4">
    <source>
        <dbReference type="Proteomes" id="UP000002279"/>
    </source>
</evidence>
<protein>
    <submittedName>
        <fullName evidence="3">Ribonuclease P/MRP subunit p38</fullName>
    </submittedName>
</protein>
<dbReference type="GO" id="GO:0005655">
    <property type="term" value="C:nucleolar ribonuclease P complex"/>
    <property type="evidence" value="ECO:0007669"/>
    <property type="project" value="InterPro"/>
</dbReference>
<dbReference type="SUPFAM" id="SSF55315">
    <property type="entry name" value="L30e-like"/>
    <property type="match status" value="1"/>
</dbReference>
<feature type="region of interest" description="Disordered" evidence="1">
    <location>
        <begin position="211"/>
        <end position="296"/>
    </location>
</feature>
<gene>
    <name evidence="3" type="primary">RPP38</name>
</gene>